<evidence type="ECO:0000256" key="1">
    <source>
        <dbReference type="PROSITE-ProRule" id="PRU00047"/>
    </source>
</evidence>
<protein>
    <submittedName>
        <fullName evidence="6">CCHC-type domain-containing protein</fullName>
    </submittedName>
</protein>
<keyword evidence="5" id="KW-1185">Reference proteome</keyword>
<evidence type="ECO:0000259" key="3">
    <source>
        <dbReference type="PROSITE" id="PS50158"/>
    </source>
</evidence>
<dbReference type="SMART" id="SM00343">
    <property type="entry name" value="ZnF_C2HC"/>
    <property type="match status" value="1"/>
</dbReference>
<keyword evidence="1" id="KW-0479">Metal-binding</keyword>
<keyword evidence="1" id="KW-0863">Zinc-finger</keyword>
<evidence type="ECO:0000256" key="2">
    <source>
        <dbReference type="SAM" id="MobiDB-lite"/>
    </source>
</evidence>
<feature type="domain" description="CCHC-type" evidence="3">
    <location>
        <begin position="237"/>
        <end position="251"/>
    </location>
</feature>
<dbReference type="AlphaFoldDB" id="A0A183JHL5"/>
<dbReference type="GO" id="GO:0008270">
    <property type="term" value="F:zinc ion binding"/>
    <property type="evidence" value="ECO:0007669"/>
    <property type="project" value="UniProtKB-KW"/>
</dbReference>
<organism evidence="6">
    <name type="scientific">Schistosoma curassoni</name>
    <dbReference type="NCBI Taxonomy" id="6186"/>
    <lineage>
        <taxon>Eukaryota</taxon>
        <taxon>Metazoa</taxon>
        <taxon>Spiralia</taxon>
        <taxon>Lophotrochozoa</taxon>
        <taxon>Platyhelminthes</taxon>
        <taxon>Trematoda</taxon>
        <taxon>Digenea</taxon>
        <taxon>Strigeidida</taxon>
        <taxon>Schistosomatoidea</taxon>
        <taxon>Schistosomatidae</taxon>
        <taxon>Schistosoma</taxon>
    </lineage>
</organism>
<dbReference type="GO" id="GO:0003676">
    <property type="term" value="F:nucleic acid binding"/>
    <property type="evidence" value="ECO:0007669"/>
    <property type="project" value="InterPro"/>
</dbReference>
<evidence type="ECO:0000313" key="5">
    <source>
        <dbReference type="Proteomes" id="UP000279833"/>
    </source>
</evidence>
<dbReference type="PROSITE" id="PS50158">
    <property type="entry name" value="ZF_CCHC"/>
    <property type="match status" value="1"/>
</dbReference>
<name>A0A183JHL5_9TREM</name>
<reference evidence="4 5" key="2">
    <citation type="submission" date="2018-11" db="EMBL/GenBank/DDBJ databases">
        <authorList>
            <consortium name="Pathogen Informatics"/>
        </authorList>
    </citation>
    <scope>NUCLEOTIDE SEQUENCE [LARGE SCALE GENOMIC DNA]</scope>
    <source>
        <strain evidence="4">Dakar</strain>
        <strain evidence="5">Dakar, Senegal</strain>
    </source>
</reference>
<dbReference type="EMBL" id="UZAK01002017">
    <property type="protein sequence ID" value="VDO72760.1"/>
    <property type="molecule type" value="Genomic_DNA"/>
</dbReference>
<dbReference type="WBParaSite" id="SCUD_0000218801-mRNA-1">
    <property type="protein sequence ID" value="SCUD_0000218801-mRNA-1"/>
    <property type="gene ID" value="SCUD_0000218801"/>
</dbReference>
<feature type="region of interest" description="Disordered" evidence="2">
    <location>
        <begin position="285"/>
        <end position="305"/>
    </location>
</feature>
<evidence type="ECO:0000313" key="6">
    <source>
        <dbReference type="WBParaSite" id="SCUD_0000218801-mRNA-1"/>
    </source>
</evidence>
<proteinExistence type="predicted"/>
<dbReference type="Proteomes" id="UP000279833">
    <property type="component" value="Unassembled WGS sequence"/>
</dbReference>
<gene>
    <name evidence="4" type="ORF">SCUD_LOCUS2189</name>
</gene>
<evidence type="ECO:0000313" key="4">
    <source>
        <dbReference type="EMBL" id="VDO72760.1"/>
    </source>
</evidence>
<sequence length="389" mass="44282">MGYEKNKCNKKLNTIIFLPSGTKELKMLLLEKASSARLAIEKENKYEFILSTYDPQLPGSDKHKLGYFGIPTLVKIKSLTKQIFYGVKFAKKGSKHIITKWKTREITDNTTYNIIIFHGLVDQPLRTKTHSKSHKRFIKIPVQLKQKHRVIVAQYCDDKLDWPILIDFRIPCKFPLSFDIKDSATLLRYCNQMRTQRYADNSLRICDTVHKGEIKFGKCLSCGKFHSRNSCAFRNAKCFKCGKIGHIQSVCHTTVHSAATNLKICSCDSIDLGVSNDHLSLSTTSKSSIESHSRPELNKTQNPCETTVSNQSTYQISHLIVPDMVFPNDSYISDEIPYKSEENMLNEPSHDRKPDAVLIDADFPNDPLLCNDIPNKLDESVSEESNLDV</sequence>
<dbReference type="InterPro" id="IPR001878">
    <property type="entry name" value="Znf_CCHC"/>
</dbReference>
<reference evidence="6" key="1">
    <citation type="submission" date="2016-06" db="UniProtKB">
        <authorList>
            <consortium name="WormBaseParasite"/>
        </authorList>
    </citation>
    <scope>IDENTIFICATION</scope>
</reference>
<accession>A0A183JHL5</accession>
<keyword evidence="1" id="KW-0862">Zinc</keyword>